<gene>
    <name evidence="1" type="ORF">C1SCF055_LOCUS12663</name>
</gene>
<sequence length="363" mass="39783">MLLQLPQSDGADDVVTEVPEGSWHVRKWRTFFLGLGSVTLLTLMTLYVNNAEDMVRRVDLDPVNEWEEIPGIHGIIDRAQRLEQPKRELSDLFYGGSPSEMPWLRTECVIDVVQATSYLGTAVVFLYKAIKYDGLQCPDNSPVGCAISVSGFIASMFWLASYLSLEASSCAEAMNSNALCGADWMALTADFAEVANAGAGIRQNCHFHNRWLNFTGNVPGWQAFVIPGAPPTGQAVDKIKFIREARRNRNFDISQCVFDTTNAASFVVRSILQLRSAARACINPRNCAIDIMDVISSFGWISRFLSMAASDCVKRGNQKALCSADISNLVAALSNGPASGMSTISDCDRPLNPLNEIMHEPTA</sequence>
<reference evidence="2" key="2">
    <citation type="submission" date="2024-04" db="EMBL/GenBank/DDBJ databases">
        <authorList>
            <person name="Chen Y."/>
            <person name="Shah S."/>
            <person name="Dougan E. K."/>
            <person name="Thang M."/>
            <person name="Chan C."/>
        </authorList>
    </citation>
    <scope>NUCLEOTIDE SEQUENCE [LARGE SCALE GENOMIC DNA]</scope>
</reference>
<dbReference type="EMBL" id="CAMXCT030000967">
    <property type="protein sequence ID" value="CAL4772499.1"/>
    <property type="molecule type" value="Genomic_DNA"/>
</dbReference>
<evidence type="ECO:0000313" key="3">
    <source>
        <dbReference type="Proteomes" id="UP001152797"/>
    </source>
</evidence>
<name>A0A9P1C476_9DINO</name>
<dbReference type="EMBL" id="CAMXCT020000967">
    <property type="protein sequence ID" value="CAL1138562.1"/>
    <property type="molecule type" value="Genomic_DNA"/>
</dbReference>
<dbReference type="EMBL" id="CAMXCT010000967">
    <property type="protein sequence ID" value="CAI3985187.1"/>
    <property type="molecule type" value="Genomic_DNA"/>
</dbReference>
<evidence type="ECO:0000313" key="2">
    <source>
        <dbReference type="EMBL" id="CAL1138562.1"/>
    </source>
</evidence>
<evidence type="ECO:0000313" key="1">
    <source>
        <dbReference type="EMBL" id="CAI3985187.1"/>
    </source>
</evidence>
<dbReference type="Proteomes" id="UP001152797">
    <property type="component" value="Unassembled WGS sequence"/>
</dbReference>
<protein>
    <submittedName>
        <fullName evidence="1">Uncharacterized protein</fullName>
    </submittedName>
</protein>
<organism evidence="1">
    <name type="scientific">Cladocopium goreaui</name>
    <dbReference type="NCBI Taxonomy" id="2562237"/>
    <lineage>
        <taxon>Eukaryota</taxon>
        <taxon>Sar</taxon>
        <taxon>Alveolata</taxon>
        <taxon>Dinophyceae</taxon>
        <taxon>Suessiales</taxon>
        <taxon>Symbiodiniaceae</taxon>
        <taxon>Cladocopium</taxon>
    </lineage>
</organism>
<keyword evidence="3" id="KW-1185">Reference proteome</keyword>
<dbReference type="AlphaFoldDB" id="A0A9P1C476"/>
<accession>A0A9P1C476</accession>
<comment type="caution">
    <text evidence="1">The sequence shown here is derived from an EMBL/GenBank/DDBJ whole genome shotgun (WGS) entry which is preliminary data.</text>
</comment>
<reference evidence="1" key="1">
    <citation type="submission" date="2022-10" db="EMBL/GenBank/DDBJ databases">
        <authorList>
            <person name="Chen Y."/>
            <person name="Dougan E. K."/>
            <person name="Chan C."/>
            <person name="Rhodes N."/>
            <person name="Thang M."/>
        </authorList>
    </citation>
    <scope>NUCLEOTIDE SEQUENCE</scope>
</reference>
<proteinExistence type="predicted"/>